<protein>
    <submittedName>
        <fullName evidence="2">Tyrosine-protein kinase</fullName>
    </submittedName>
</protein>
<proteinExistence type="predicted"/>
<dbReference type="Proteomes" id="UP000887576">
    <property type="component" value="Unplaced"/>
</dbReference>
<evidence type="ECO:0000313" key="1">
    <source>
        <dbReference type="Proteomes" id="UP000887576"/>
    </source>
</evidence>
<evidence type="ECO:0000313" key="2">
    <source>
        <dbReference type="WBParaSite" id="JU765_v2.g20689.t2"/>
    </source>
</evidence>
<reference evidence="2" key="1">
    <citation type="submission" date="2022-11" db="UniProtKB">
        <authorList>
            <consortium name="WormBaseParasite"/>
        </authorList>
    </citation>
    <scope>IDENTIFICATION</scope>
</reference>
<organism evidence="1 2">
    <name type="scientific">Panagrolaimus sp. JU765</name>
    <dbReference type="NCBI Taxonomy" id="591449"/>
    <lineage>
        <taxon>Eukaryota</taxon>
        <taxon>Metazoa</taxon>
        <taxon>Ecdysozoa</taxon>
        <taxon>Nematoda</taxon>
        <taxon>Chromadorea</taxon>
        <taxon>Rhabditida</taxon>
        <taxon>Tylenchina</taxon>
        <taxon>Panagrolaimomorpha</taxon>
        <taxon>Panagrolaimoidea</taxon>
        <taxon>Panagrolaimidae</taxon>
        <taxon>Panagrolaimus</taxon>
    </lineage>
</organism>
<dbReference type="WBParaSite" id="JU765_v2.g20689.t2">
    <property type="protein sequence ID" value="JU765_v2.g20689.t2"/>
    <property type="gene ID" value="JU765_v2.g20689"/>
</dbReference>
<accession>A0AC34QZM5</accession>
<sequence>MPPKKSGQSREVFKKPGQVGLTSLNASEPRIRKKASLPTEKSQVTQTTKSIADSKKIDDEEYDKEILKTLIHHEWYHGMMPRDEIEEMLKKDGDFLVRQTDVAGKSRYAVSVFNKTRIRHILMSYQNGQWIIRDQRKKTIIELIEHLLKTQTPVQIDGTILITPVPRPEYYILHEHIDIGKKLGGGAFGDVHIGTWKKGNGEEVSVAIKKLKGMMHKKERCEFVKEARVMRKFKHQNLVQLIGIAPNEPMLIILELCPGGSLQSYLKSHPDTQKDKLIQFATDSCRGLCYLSVHKCIHRDIAARNCLLGKNDEVKISDFGLSVANTDVLKLTQLKSMPIRWLSPETLKKGEFSTKSDVWSFGVMLWEIFSHCKSDPFPGENNAQARNKILSGHDPLDAPENMPALMHSVMKLCFTQDPASRPDFEVLLKIMSPKEIPPAKEH</sequence>
<name>A0AC34QZM5_9BILA</name>